<dbReference type="InterPro" id="IPR001647">
    <property type="entry name" value="HTH_TetR"/>
</dbReference>
<organism evidence="6 7">
    <name type="scientific">Actinocrispum wychmicini</name>
    <dbReference type="NCBI Taxonomy" id="1213861"/>
    <lineage>
        <taxon>Bacteria</taxon>
        <taxon>Bacillati</taxon>
        <taxon>Actinomycetota</taxon>
        <taxon>Actinomycetes</taxon>
        <taxon>Pseudonocardiales</taxon>
        <taxon>Pseudonocardiaceae</taxon>
        <taxon>Actinocrispum</taxon>
    </lineage>
</organism>
<dbReference type="GO" id="GO:0003700">
    <property type="term" value="F:DNA-binding transcription factor activity"/>
    <property type="evidence" value="ECO:0007669"/>
    <property type="project" value="TreeGrafter"/>
</dbReference>
<reference evidence="6 7" key="1">
    <citation type="submission" date="2019-03" db="EMBL/GenBank/DDBJ databases">
        <title>Genomic Encyclopedia of Type Strains, Phase IV (KMG-IV): sequencing the most valuable type-strain genomes for metagenomic binning, comparative biology and taxonomic classification.</title>
        <authorList>
            <person name="Goeker M."/>
        </authorList>
    </citation>
    <scope>NUCLEOTIDE SEQUENCE [LARGE SCALE GENOMIC DNA]</scope>
    <source>
        <strain evidence="6 7">DSM 45934</strain>
    </source>
</reference>
<evidence type="ECO:0000256" key="4">
    <source>
        <dbReference type="PROSITE-ProRule" id="PRU00335"/>
    </source>
</evidence>
<dbReference type="SUPFAM" id="SSF46689">
    <property type="entry name" value="Homeodomain-like"/>
    <property type="match status" value="1"/>
</dbReference>
<dbReference type="PANTHER" id="PTHR30055:SF146">
    <property type="entry name" value="HTH-TYPE TRANSCRIPTIONAL DUAL REGULATOR CECR"/>
    <property type="match status" value="1"/>
</dbReference>
<feature type="DNA-binding region" description="H-T-H motif" evidence="4">
    <location>
        <begin position="33"/>
        <end position="52"/>
    </location>
</feature>
<evidence type="ECO:0000313" key="6">
    <source>
        <dbReference type="EMBL" id="TCO55078.1"/>
    </source>
</evidence>
<dbReference type="InterPro" id="IPR039536">
    <property type="entry name" value="TetR_C_Proteobacteria"/>
</dbReference>
<dbReference type="Pfam" id="PF00440">
    <property type="entry name" value="TetR_N"/>
    <property type="match status" value="1"/>
</dbReference>
<dbReference type="RefSeq" id="WP_207926376.1">
    <property type="nucleotide sequence ID" value="NZ_SLWS01000008.1"/>
</dbReference>
<accession>A0A4R2JE43</accession>
<comment type="caution">
    <text evidence="6">The sequence shown here is derived from an EMBL/GenBank/DDBJ whole genome shotgun (WGS) entry which is preliminary data.</text>
</comment>
<dbReference type="PRINTS" id="PR00455">
    <property type="entry name" value="HTHTETR"/>
</dbReference>
<keyword evidence="3" id="KW-0804">Transcription</keyword>
<evidence type="ECO:0000256" key="3">
    <source>
        <dbReference type="ARBA" id="ARBA00023163"/>
    </source>
</evidence>
<dbReference type="Proteomes" id="UP000295680">
    <property type="component" value="Unassembled WGS sequence"/>
</dbReference>
<dbReference type="GO" id="GO:0045892">
    <property type="term" value="P:negative regulation of DNA-templated transcription"/>
    <property type="evidence" value="ECO:0007669"/>
    <property type="project" value="UniProtKB-ARBA"/>
</dbReference>
<keyword evidence="2 4" id="KW-0238">DNA-binding</keyword>
<keyword evidence="1" id="KW-0805">Transcription regulation</keyword>
<dbReference type="EMBL" id="SLWS01000008">
    <property type="protein sequence ID" value="TCO55078.1"/>
    <property type="molecule type" value="Genomic_DNA"/>
</dbReference>
<evidence type="ECO:0000256" key="1">
    <source>
        <dbReference type="ARBA" id="ARBA00023015"/>
    </source>
</evidence>
<dbReference type="FunFam" id="1.10.10.60:FF:000141">
    <property type="entry name" value="TetR family transcriptional regulator"/>
    <property type="match status" value="1"/>
</dbReference>
<dbReference type="Pfam" id="PF14246">
    <property type="entry name" value="TetR_C_7"/>
    <property type="match status" value="1"/>
</dbReference>
<protein>
    <submittedName>
        <fullName evidence="6">TetR family transcriptional regulator</fullName>
    </submittedName>
</protein>
<evidence type="ECO:0000256" key="2">
    <source>
        <dbReference type="ARBA" id="ARBA00023125"/>
    </source>
</evidence>
<keyword evidence="7" id="KW-1185">Reference proteome</keyword>
<dbReference type="SUPFAM" id="SSF48498">
    <property type="entry name" value="Tetracyclin repressor-like, C-terminal domain"/>
    <property type="match status" value="1"/>
</dbReference>
<dbReference type="AlphaFoldDB" id="A0A4R2JE43"/>
<evidence type="ECO:0000313" key="7">
    <source>
        <dbReference type="Proteomes" id="UP000295680"/>
    </source>
</evidence>
<dbReference type="InterPro" id="IPR050109">
    <property type="entry name" value="HTH-type_TetR-like_transc_reg"/>
</dbReference>
<evidence type="ECO:0000259" key="5">
    <source>
        <dbReference type="PROSITE" id="PS50977"/>
    </source>
</evidence>
<dbReference type="PANTHER" id="PTHR30055">
    <property type="entry name" value="HTH-TYPE TRANSCRIPTIONAL REGULATOR RUTR"/>
    <property type="match status" value="1"/>
</dbReference>
<name>A0A4R2JE43_9PSEU</name>
<proteinExistence type="predicted"/>
<dbReference type="PROSITE" id="PS50977">
    <property type="entry name" value="HTH_TETR_2"/>
    <property type="match status" value="1"/>
</dbReference>
<dbReference type="GO" id="GO:0000976">
    <property type="term" value="F:transcription cis-regulatory region binding"/>
    <property type="evidence" value="ECO:0007669"/>
    <property type="project" value="TreeGrafter"/>
</dbReference>
<dbReference type="Gene3D" id="1.10.357.10">
    <property type="entry name" value="Tetracycline Repressor, domain 2"/>
    <property type="match status" value="1"/>
</dbReference>
<sequence>MTVVDEGRSARKRRSIMAAAAELFLRNGYQGTSMDEIAALAAVSKQTVYKNFADKERLFHDIIMGIAGTVEEFLQSVSDTLRDTQDLAGDLHVLGRQYIQVVMRPQVLQMRRLLIGESARFPELARTYYEKAPERVLTALAPELARLTERGLLNAPDPTLAARHFAFLILGTPLDKAMFVGDDIGFTATELDRMADAGVRVFLAAYGVQS</sequence>
<gene>
    <name evidence="6" type="ORF">EV192_108366</name>
</gene>
<dbReference type="InterPro" id="IPR036271">
    <property type="entry name" value="Tet_transcr_reg_TetR-rel_C_sf"/>
</dbReference>
<dbReference type="InterPro" id="IPR009057">
    <property type="entry name" value="Homeodomain-like_sf"/>
</dbReference>
<feature type="domain" description="HTH tetR-type" evidence="5">
    <location>
        <begin position="10"/>
        <end position="70"/>
    </location>
</feature>